<dbReference type="Proteomes" id="UP000199514">
    <property type="component" value="Unassembled WGS sequence"/>
</dbReference>
<comment type="subcellular location">
    <subcellularLocation>
        <location evidence="1">Cell membrane</location>
        <topology evidence="1">Multi-pass membrane protein</topology>
    </subcellularLocation>
</comment>
<sequence>MKTYFRILSFAQPIGRYALPYSITSVLSIFFGLVNFSLLIPVLDVLFGKVSPEMLAIKKPEFALTIDYAQNWFNYNLAQKVLEGGSGVEGKMAALQFVCIILIISVLLSNVFKYLSILVIESLRTNTLRNLKQVLFDKVSGMHLGFFSNERKGDIMARMTSDVSEVEYSVANSLTVIFREPLTIIGYFVVLLKISVELTLFTLIVIPISGLIIGSISKRMKSAANAGQESWSRTLTILDETLGGMRVIKAFNGQQYIRDKFAKENQNFAELSFKTAKRREQASPFSEFSSILVISGILLYGGGLVISGDADALKASEFMTYLAIFSQVLRPAKALSTSLSNIQKGIVSGDRIFKLLDTPVELQDKPNAQKLPSFEKAIDFKEVSFGYGDKIVLSDLSFTLQKGKTIALVGPSGGGKSTIADLLPRFYDPLSGSISIDGHDLRDCDIESVRAQMGIVTQESILFNDTIFNNIAFCKTDATPEEVIQAAKIANAHDFIMQTENGYQTAIGDRGMKLSGGQRQRLNIARAVLKNPSILILDEATSALDTESEKLVQEALFNLMKNRTSLVIAHRLSTIQHADEILVIQQGRIVERGTHTQLLENEAGLYRKLNMMQSL</sequence>
<dbReference type="InterPro" id="IPR039421">
    <property type="entry name" value="Type_1_exporter"/>
</dbReference>
<dbReference type="SUPFAM" id="SSF52540">
    <property type="entry name" value="P-loop containing nucleoside triphosphate hydrolases"/>
    <property type="match status" value="1"/>
</dbReference>
<dbReference type="InterPro" id="IPR003593">
    <property type="entry name" value="AAA+_ATPase"/>
</dbReference>
<keyword evidence="2 7" id="KW-0812">Transmembrane</keyword>
<reference evidence="10 11" key="1">
    <citation type="submission" date="2016-10" db="EMBL/GenBank/DDBJ databases">
        <authorList>
            <person name="de Groot N.N."/>
        </authorList>
    </citation>
    <scope>NUCLEOTIDE SEQUENCE [LARGE SCALE GENOMIC DNA]</scope>
    <source>
        <strain evidence="10 11">DSM 6793</strain>
    </source>
</reference>
<dbReference type="FunFam" id="3.40.50.300:FF:000218">
    <property type="entry name" value="Multidrug ABC transporter ATP-binding protein"/>
    <property type="match status" value="1"/>
</dbReference>
<evidence type="ECO:0000256" key="6">
    <source>
        <dbReference type="ARBA" id="ARBA00023136"/>
    </source>
</evidence>
<dbReference type="PROSITE" id="PS00211">
    <property type="entry name" value="ABC_TRANSPORTER_1"/>
    <property type="match status" value="1"/>
</dbReference>
<dbReference type="InterPro" id="IPR036640">
    <property type="entry name" value="ABC1_TM_sf"/>
</dbReference>
<dbReference type="CDD" id="cd18552">
    <property type="entry name" value="ABC_6TM_MsbA_like"/>
    <property type="match status" value="1"/>
</dbReference>
<dbReference type="PROSITE" id="PS50929">
    <property type="entry name" value="ABC_TM1F"/>
    <property type="match status" value="1"/>
</dbReference>
<feature type="transmembrane region" description="Helical" evidence="7">
    <location>
        <begin position="20"/>
        <end position="47"/>
    </location>
</feature>
<dbReference type="OrthoDB" id="9769115at2"/>
<evidence type="ECO:0000313" key="10">
    <source>
        <dbReference type="EMBL" id="SFC70262.1"/>
    </source>
</evidence>
<evidence type="ECO:0000256" key="2">
    <source>
        <dbReference type="ARBA" id="ARBA00022692"/>
    </source>
</evidence>
<evidence type="ECO:0000313" key="11">
    <source>
        <dbReference type="Proteomes" id="UP000199514"/>
    </source>
</evidence>
<dbReference type="InterPro" id="IPR003439">
    <property type="entry name" value="ABC_transporter-like_ATP-bd"/>
</dbReference>
<dbReference type="STRING" id="927664.SAMN05421780_108148"/>
<keyword evidence="11" id="KW-1185">Reference proteome</keyword>
<organism evidence="10 11">
    <name type="scientific">Flexibacter flexilis DSM 6793</name>
    <dbReference type="NCBI Taxonomy" id="927664"/>
    <lineage>
        <taxon>Bacteria</taxon>
        <taxon>Pseudomonadati</taxon>
        <taxon>Bacteroidota</taxon>
        <taxon>Cytophagia</taxon>
        <taxon>Cytophagales</taxon>
        <taxon>Flexibacteraceae</taxon>
        <taxon>Flexibacter</taxon>
    </lineage>
</organism>
<dbReference type="PANTHER" id="PTHR43394:SF1">
    <property type="entry name" value="ATP-BINDING CASSETTE SUB-FAMILY B MEMBER 10, MITOCHONDRIAL"/>
    <property type="match status" value="1"/>
</dbReference>
<keyword evidence="6 7" id="KW-0472">Membrane</keyword>
<evidence type="ECO:0000256" key="5">
    <source>
        <dbReference type="ARBA" id="ARBA00022989"/>
    </source>
</evidence>
<dbReference type="Gene3D" id="3.40.50.300">
    <property type="entry name" value="P-loop containing nucleotide triphosphate hydrolases"/>
    <property type="match status" value="1"/>
</dbReference>
<keyword evidence="3" id="KW-0547">Nucleotide-binding</keyword>
<dbReference type="Pfam" id="PF00664">
    <property type="entry name" value="ABC_membrane"/>
    <property type="match status" value="1"/>
</dbReference>
<evidence type="ECO:0000259" key="8">
    <source>
        <dbReference type="PROSITE" id="PS50893"/>
    </source>
</evidence>
<dbReference type="PROSITE" id="PS50893">
    <property type="entry name" value="ABC_TRANSPORTER_2"/>
    <property type="match status" value="1"/>
</dbReference>
<evidence type="ECO:0000256" key="4">
    <source>
        <dbReference type="ARBA" id="ARBA00022840"/>
    </source>
</evidence>
<proteinExistence type="predicted"/>
<dbReference type="Gene3D" id="1.20.1560.10">
    <property type="entry name" value="ABC transporter type 1, transmembrane domain"/>
    <property type="match status" value="1"/>
</dbReference>
<dbReference type="Pfam" id="PF00005">
    <property type="entry name" value="ABC_tran"/>
    <property type="match status" value="1"/>
</dbReference>
<dbReference type="GO" id="GO:0015421">
    <property type="term" value="F:ABC-type oligopeptide transporter activity"/>
    <property type="evidence" value="ECO:0007669"/>
    <property type="project" value="TreeGrafter"/>
</dbReference>
<feature type="transmembrane region" description="Helical" evidence="7">
    <location>
        <begin position="184"/>
        <end position="213"/>
    </location>
</feature>
<dbReference type="InterPro" id="IPR017871">
    <property type="entry name" value="ABC_transporter-like_CS"/>
</dbReference>
<dbReference type="InterPro" id="IPR011527">
    <property type="entry name" value="ABC1_TM_dom"/>
</dbReference>
<feature type="domain" description="ABC transmembrane type-1" evidence="9">
    <location>
        <begin position="23"/>
        <end position="344"/>
    </location>
</feature>
<name>A0A1I1LCM4_9BACT</name>
<dbReference type="PANTHER" id="PTHR43394">
    <property type="entry name" value="ATP-DEPENDENT PERMEASE MDL1, MITOCHONDRIAL"/>
    <property type="match status" value="1"/>
</dbReference>
<dbReference type="AlphaFoldDB" id="A0A1I1LCM4"/>
<dbReference type="SUPFAM" id="SSF90123">
    <property type="entry name" value="ABC transporter transmembrane region"/>
    <property type="match status" value="1"/>
</dbReference>
<evidence type="ECO:0000259" key="9">
    <source>
        <dbReference type="PROSITE" id="PS50929"/>
    </source>
</evidence>
<evidence type="ECO:0000256" key="3">
    <source>
        <dbReference type="ARBA" id="ARBA00022741"/>
    </source>
</evidence>
<dbReference type="InterPro" id="IPR027417">
    <property type="entry name" value="P-loop_NTPase"/>
</dbReference>
<evidence type="ECO:0000256" key="7">
    <source>
        <dbReference type="SAM" id="Phobius"/>
    </source>
</evidence>
<keyword evidence="5 7" id="KW-1133">Transmembrane helix</keyword>
<dbReference type="GO" id="GO:0016887">
    <property type="term" value="F:ATP hydrolysis activity"/>
    <property type="evidence" value="ECO:0007669"/>
    <property type="project" value="InterPro"/>
</dbReference>
<dbReference type="GO" id="GO:0005886">
    <property type="term" value="C:plasma membrane"/>
    <property type="evidence" value="ECO:0007669"/>
    <property type="project" value="UniProtKB-SubCell"/>
</dbReference>
<feature type="transmembrane region" description="Helical" evidence="7">
    <location>
        <begin position="288"/>
        <end position="306"/>
    </location>
</feature>
<dbReference type="EMBL" id="FOLE01000008">
    <property type="protein sequence ID" value="SFC70262.1"/>
    <property type="molecule type" value="Genomic_DNA"/>
</dbReference>
<feature type="transmembrane region" description="Helical" evidence="7">
    <location>
        <begin position="97"/>
        <end position="120"/>
    </location>
</feature>
<evidence type="ECO:0000256" key="1">
    <source>
        <dbReference type="ARBA" id="ARBA00004651"/>
    </source>
</evidence>
<gene>
    <name evidence="10" type="ORF">SAMN05421780_108148</name>
</gene>
<protein>
    <submittedName>
        <fullName evidence="10">ATP-binding cassette, subfamily B, MsbA</fullName>
    </submittedName>
</protein>
<dbReference type="GO" id="GO:0005524">
    <property type="term" value="F:ATP binding"/>
    <property type="evidence" value="ECO:0007669"/>
    <property type="project" value="UniProtKB-KW"/>
</dbReference>
<accession>A0A1I1LCM4</accession>
<keyword evidence="4 10" id="KW-0067">ATP-binding</keyword>
<dbReference type="SMART" id="SM00382">
    <property type="entry name" value="AAA"/>
    <property type="match status" value="1"/>
</dbReference>
<dbReference type="CDD" id="cd03251">
    <property type="entry name" value="ABCC_MsbA"/>
    <property type="match status" value="1"/>
</dbReference>
<dbReference type="RefSeq" id="WP_091514084.1">
    <property type="nucleotide sequence ID" value="NZ_FOLE01000008.1"/>
</dbReference>
<feature type="domain" description="ABC transporter" evidence="8">
    <location>
        <begin position="378"/>
        <end position="611"/>
    </location>
</feature>